<name>A0ACB0LJK9_TRIPR</name>
<proteinExistence type="predicted"/>
<dbReference type="EMBL" id="CASHSV030000615">
    <property type="protein sequence ID" value="CAJ2668830.1"/>
    <property type="molecule type" value="Genomic_DNA"/>
</dbReference>
<dbReference type="Proteomes" id="UP001177021">
    <property type="component" value="Unassembled WGS sequence"/>
</dbReference>
<protein>
    <submittedName>
        <fullName evidence="1">Uncharacterized protein</fullName>
    </submittedName>
</protein>
<accession>A0ACB0LJK9</accession>
<evidence type="ECO:0000313" key="1">
    <source>
        <dbReference type="EMBL" id="CAJ2668830.1"/>
    </source>
</evidence>
<keyword evidence="2" id="KW-1185">Reference proteome</keyword>
<sequence length="1133" mass="125309">MLQPQRSLRPYISISSSSSPNPNPNPRDTISRFQSNPTTITNNDQFNPPSSSSSSSFSSSSSRSLKNPTNFTHNYLIAISLIPSALFLLDLGGSTVSATLIVGLMISYILDSLNFKPASFFSVWFSLIFAQFSFFLTASPSLYSTFNNSITLTILASFLCAHTTFLIGIWSSLQFKFLLLENPSIVAALERLLFACLPITASSIFTWAAVSAVGINNSAYYLMAFSCFFYWLYSIPRLSSFKINHHARFHGGQAPKDSFVLGPLESCIHTLYLLFVPLCFHLASHYSLVLSSYANFCDLVLLFFIPFLFQLYASTRGALWWVSDNAAHIQSIRVVNGFVALVFVVIALEIRVVFHSFGRYIQVPPPLNYVLVTITMLGGAAAGGAYSMGMVSDALSSVAFTTSAIVVSAAGAVVVGYPVLFLPLPAAAGFYLARFFEKKSLASYFAFVVLGSLMVTWFVLHNFWDLNIWLAGMSLKSFCKLIVANAVLAMAIPGLTLLPSKINFLSEISLISHALLLCYIESRFFSYSSIYYYGFEDEVMYPSYMVVMTTLLGLALVRRLSVDHRIGGKAVWILTCLFSSKLSMLFIASKSVVWVSAILLLAVSPPLLLYRDKSKTASKMKPWQGYAHACVVALSVWFCRETIFEALQWWNGRSPSDGLILGFCILLIGMACIPIVAIHFSHVLSVKRCLVLIAATGLLLILMQPPLPLSLSYQSDLIKTARHTADDISIYGFIAGKPTWPSWLLIIAILLTLASITSIIPIKYIVELRTVYSIAMGVALGIYISAEYFVWAVVLDVLIVVTMVCASVFVVFTHMPSASSTKLLPWVFALLVALFPVTYLLEGQLRIKNILEDSEIGNLGEEEKKLTTLLAIEGARTSLLGLYAAIFMLIALEIKYKLTSIMREKVLESSGNRHSHSGQSVSASSLPRARFMQHRRSSTVPSFTIKRMAADGAWMPSVGNVATILCFAICLVLNVYLTGGSNRSIFFLAPILLLLNQDSDFIAGFGDKHRYFPVTVVISVYFAITALYSIWEDVWQGNGGWGLQIGGPDWIFMVKNLALLVLTFPSHIIFNRYVWSHTKQSDSPPWITLPLNLLPIVCTDVLKIKILGILGVIYSLAQYLITRQQYISGLKYI</sequence>
<evidence type="ECO:0000313" key="2">
    <source>
        <dbReference type="Proteomes" id="UP001177021"/>
    </source>
</evidence>
<organism evidence="1 2">
    <name type="scientific">Trifolium pratense</name>
    <name type="common">Red clover</name>
    <dbReference type="NCBI Taxonomy" id="57577"/>
    <lineage>
        <taxon>Eukaryota</taxon>
        <taxon>Viridiplantae</taxon>
        <taxon>Streptophyta</taxon>
        <taxon>Embryophyta</taxon>
        <taxon>Tracheophyta</taxon>
        <taxon>Spermatophyta</taxon>
        <taxon>Magnoliopsida</taxon>
        <taxon>eudicotyledons</taxon>
        <taxon>Gunneridae</taxon>
        <taxon>Pentapetalae</taxon>
        <taxon>rosids</taxon>
        <taxon>fabids</taxon>
        <taxon>Fabales</taxon>
        <taxon>Fabaceae</taxon>
        <taxon>Papilionoideae</taxon>
        <taxon>50 kb inversion clade</taxon>
        <taxon>NPAAA clade</taxon>
        <taxon>Hologalegina</taxon>
        <taxon>IRL clade</taxon>
        <taxon>Trifolieae</taxon>
        <taxon>Trifolium</taxon>
    </lineage>
</organism>
<gene>
    <name evidence="1" type="ORF">MILVUS5_LOCUS33153</name>
</gene>
<reference evidence="1" key="1">
    <citation type="submission" date="2023-10" db="EMBL/GenBank/DDBJ databases">
        <authorList>
            <person name="Rodriguez Cubillos JULIANA M."/>
            <person name="De Vega J."/>
        </authorList>
    </citation>
    <scope>NUCLEOTIDE SEQUENCE</scope>
</reference>
<comment type="caution">
    <text evidence="1">The sequence shown here is derived from an EMBL/GenBank/DDBJ whole genome shotgun (WGS) entry which is preliminary data.</text>
</comment>